<dbReference type="GO" id="GO:0004180">
    <property type="term" value="F:carboxypeptidase activity"/>
    <property type="evidence" value="ECO:0007669"/>
    <property type="project" value="UniProtKB-KW"/>
</dbReference>
<keyword evidence="9" id="KW-0378">Hydrolase</keyword>
<dbReference type="Gene3D" id="2.40.170.20">
    <property type="entry name" value="TonB-dependent receptor, beta-barrel domain"/>
    <property type="match status" value="1"/>
</dbReference>
<dbReference type="InterPro" id="IPR057601">
    <property type="entry name" value="Oar-like_b-barrel"/>
</dbReference>
<evidence type="ECO:0000256" key="5">
    <source>
        <dbReference type="ARBA" id="ARBA00023136"/>
    </source>
</evidence>
<dbReference type="PANTHER" id="PTHR30069">
    <property type="entry name" value="TONB-DEPENDENT OUTER MEMBRANE RECEPTOR"/>
    <property type="match status" value="1"/>
</dbReference>
<evidence type="ECO:0000256" key="3">
    <source>
        <dbReference type="ARBA" id="ARBA00022452"/>
    </source>
</evidence>
<keyword evidence="2" id="KW-0813">Transport</keyword>
<dbReference type="Pfam" id="PF13620">
    <property type="entry name" value="CarboxypepD_reg"/>
    <property type="match status" value="1"/>
</dbReference>
<organism evidence="9 10">
    <name type="scientific">Neolewinella agarilytica</name>
    <dbReference type="NCBI Taxonomy" id="478744"/>
    <lineage>
        <taxon>Bacteria</taxon>
        <taxon>Pseudomonadati</taxon>
        <taxon>Bacteroidota</taxon>
        <taxon>Saprospiria</taxon>
        <taxon>Saprospirales</taxon>
        <taxon>Lewinellaceae</taxon>
        <taxon>Neolewinella</taxon>
    </lineage>
</organism>
<evidence type="ECO:0000256" key="1">
    <source>
        <dbReference type="ARBA" id="ARBA00004571"/>
    </source>
</evidence>
<feature type="domain" description="TonB-dependent transporter Oar-like beta-barrel" evidence="8">
    <location>
        <begin position="242"/>
        <end position="711"/>
    </location>
</feature>
<dbReference type="InterPro" id="IPR036942">
    <property type="entry name" value="Beta-barrel_TonB_sf"/>
</dbReference>
<evidence type="ECO:0000256" key="4">
    <source>
        <dbReference type="ARBA" id="ARBA00022692"/>
    </source>
</evidence>
<dbReference type="InterPro" id="IPR037066">
    <property type="entry name" value="Plug_dom_sf"/>
</dbReference>
<dbReference type="GO" id="GO:0015344">
    <property type="term" value="F:siderophore uptake transmembrane transporter activity"/>
    <property type="evidence" value="ECO:0007669"/>
    <property type="project" value="TreeGrafter"/>
</dbReference>
<dbReference type="SUPFAM" id="SSF56935">
    <property type="entry name" value="Porins"/>
    <property type="match status" value="1"/>
</dbReference>
<keyword evidence="6" id="KW-0998">Cell outer membrane</keyword>
<dbReference type="Gene3D" id="2.60.40.1120">
    <property type="entry name" value="Carboxypeptidase-like, regulatory domain"/>
    <property type="match status" value="1"/>
</dbReference>
<dbReference type="STRING" id="478744.SAMN05444359_101273"/>
<dbReference type="InterPro" id="IPR039426">
    <property type="entry name" value="TonB-dep_rcpt-like"/>
</dbReference>
<dbReference type="Proteomes" id="UP000199021">
    <property type="component" value="Unassembled WGS sequence"/>
</dbReference>
<keyword evidence="9" id="KW-0645">Protease</keyword>
<gene>
    <name evidence="9" type="ORF">SAMN05444359_101273</name>
</gene>
<reference evidence="10" key="1">
    <citation type="submission" date="2016-10" db="EMBL/GenBank/DDBJ databases">
        <authorList>
            <person name="Varghese N."/>
            <person name="Submissions S."/>
        </authorList>
    </citation>
    <scope>NUCLEOTIDE SEQUENCE [LARGE SCALE GENOMIC DNA]</scope>
    <source>
        <strain evidence="10">DSM 24740</strain>
    </source>
</reference>
<dbReference type="Gene3D" id="2.170.130.10">
    <property type="entry name" value="TonB-dependent receptor, plug domain"/>
    <property type="match status" value="1"/>
</dbReference>
<evidence type="ECO:0000259" key="8">
    <source>
        <dbReference type="Pfam" id="PF25183"/>
    </source>
</evidence>
<dbReference type="SUPFAM" id="SSF49464">
    <property type="entry name" value="Carboxypeptidase regulatory domain-like"/>
    <property type="match status" value="1"/>
</dbReference>
<feature type="signal peptide" evidence="7">
    <location>
        <begin position="1"/>
        <end position="29"/>
    </location>
</feature>
<keyword evidence="3" id="KW-1134">Transmembrane beta strand</keyword>
<accession>A0A1H8ZCV9</accession>
<evidence type="ECO:0000313" key="10">
    <source>
        <dbReference type="Proteomes" id="UP000199021"/>
    </source>
</evidence>
<keyword evidence="5" id="KW-0472">Membrane</keyword>
<name>A0A1H8ZCV9_9BACT</name>
<keyword evidence="9" id="KW-0121">Carboxypeptidase</keyword>
<evidence type="ECO:0000256" key="7">
    <source>
        <dbReference type="SAM" id="SignalP"/>
    </source>
</evidence>
<protein>
    <submittedName>
        <fullName evidence="9">Carboxypeptidase regulatory-like domain-containing protein</fullName>
    </submittedName>
</protein>
<evidence type="ECO:0000256" key="6">
    <source>
        <dbReference type="ARBA" id="ARBA00023237"/>
    </source>
</evidence>
<dbReference type="GO" id="GO:0009279">
    <property type="term" value="C:cell outer membrane"/>
    <property type="evidence" value="ECO:0007669"/>
    <property type="project" value="UniProtKB-SubCell"/>
</dbReference>
<keyword evidence="10" id="KW-1185">Reference proteome</keyword>
<dbReference type="AlphaFoldDB" id="A0A1H8ZCV9"/>
<dbReference type="InParanoid" id="A0A1H8ZCV9"/>
<feature type="chain" id="PRO_5011542745" evidence="7">
    <location>
        <begin position="30"/>
        <end position="1064"/>
    </location>
</feature>
<proteinExistence type="predicted"/>
<dbReference type="InterPro" id="IPR008969">
    <property type="entry name" value="CarboxyPept-like_regulatory"/>
</dbReference>
<dbReference type="EMBL" id="FOFB01000001">
    <property type="protein sequence ID" value="SEP62223.1"/>
    <property type="molecule type" value="Genomic_DNA"/>
</dbReference>
<dbReference type="Pfam" id="PF25183">
    <property type="entry name" value="OMP_b-brl_4"/>
    <property type="match status" value="1"/>
</dbReference>
<sequence length="1064" mass="117481">MITPHYHMKHVYLFLFLLISGGVGLQAQATTSAINGRITDSDALGLIGATIAAVHTPTGTQYGTTAQNDGYYSLNNLRIGGPYTITISYIGYSDEKIEGISLKLGEKRTLDIVLLEAGETLDEIVVSAGRNSLINSERTGAVTQIGTDELQRLPSISRSASDFTRLAPSSDGNSFGGRNDQYNNFTLDGSVFNNPFGLDEATAGGQANAQPVSLDAIEQIQVNLAPYDVTQAGFTGAGVNAVTKSGTNEFSGTVYGFYRNQDMTGSKVDGEDIFVPELSQIQTGASLGGPIIKDKLFFFANFELERRQDLGSNFLAARAGLSGAQVSRVEAADLDAVSDALRNRFGYETGGYENYLHDTDNEKGLFKLDWNIAPGNTITATYNFLNAGRDLNANRFALGRRGPDQQTLQFFNSGYRINNKIQSGIIEWNSILSDKLSNKLQVGASDYEDFRDPFSTPFPSLIIQRDGTNYIVVGHEPFSINNRLDQNVFQFTNNLQYFQGKHTFTLGVSFERFDFDNSFNLGAYPGVFGPVDGAAQSSPEAFVEAVNNGVFDFAVNGSDPANFAFGAIPAFENGNAPGTGYNGTSWALAETNVGQLGLYVQDEISVNKDLTLTFGLRFDKPLYFDTAEKIEENIARQCCYDPSIVYYDENNEAITFNHTDLPTTKFLVSPRFGFNYDVKGDQTVQLRGGSGLFSGRFPFVWIGNQVANPNFFFYNMTASDFQFPQVWRTNLGGDFAAGKGWTISTDLIYTKDVNSMMVRNYGLRTPEGTLPGVDDRPVYRSAEDRAQLFGSPTNAYVFTNTDIGRSINASLELKRNWSNGLYTSIGYNFNDTREASSIEAEISSDAYERNPAFGNVNQAVLSPSLYGNRHRVVGSAHRAFTYGSAKQWTTTIALFFQYAQGGRFSYTYNGDINNDGSGLNDLIYIPTETELASIDFVGGESQRQAFNAFIEQDEYLSENRGNYQERYAILSPWYSNWDVRLAQQISLSDKRKVEFTLDILNVGNMISSSWGVRQFPTTTQPIGVSIQEDGTPIYSFDESTTSTFNNDFSLLSRWQMQTGLRFRF</sequence>
<comment type="subcellular location">
    <subcellularLocation>
        <location evidence="1">Cell outer membrane</location>
        <topology evidence="1">Multi-pass membrane protein</topology>
    </subcellularLocation>
</comment>
<evidence type="ECO:0000313" key="9">
    <source>
        <dbReference type="EMBL" id="SEP62223.1"/>
    </source>
</evidence>
<keyword evidence="7" id="KW-0732">Signal</keyword>
<keyword evidence="4" id="KW-0812">Transmembrane</keyword>
<evidence type="ECO:0000256" key="2">
    <source>
        <dbReference type="ARBA" id="ARBA00022448"/>
    </source>
</evidence>
<dbReference type="PANTHER" id="PTHR30069:SF46">
    <property type="entry name" value="OAR PROTEIN"/>
    <property type="match status" value="1"/>
</dbReference>
<dbReference type="GO" id="GO:0044718">
    <property type="term" value="P:siderophore transmembrane transport"/>
    <property type="evidence" value="ECO:0007669"/>
    <property type="project" value="TreeGrafter"/>
</dbReference>